<dbReference type="GO" id="GO:0003677">
    <property type="term" value="F:DNA binding"/>
    <property type="evidence" value="ECO:0007669"/>
    <property type="project" value="UniProtKB-KW"/>
</dbReference>
<dbReference type="STRING" id="1755647.AS156_32060"/>
<dbReference type="SUPFAM" id="SSF51206">
    <property type="entry name" value="cAMP-binding domain-like"/>
    <property type="match status" value="1"/>
</dbReference>
<evidence type="ECO:0000313" key="7">
    <source>
        <dbReference type="EMBL" id="TWB88931.1"/>
    </source>
</evidence>
<evidence type="ECO:0000259" key="6">
    <source>
        <dbReference type="PROSITE" id="PS51063"/>
    </source>
</evidence>
<dbReference type="InterPro" id="IPR014710">
    <property type="entry name" value="RmlC-like_jellyroll"/>
</dbReference>
<dbReference type="Gene3D" id="1.10.10.10">
    <property type="entry name" value="Winged helix-like DNA-binding domain superfamily/Winged helix DNA-binding domain"/>
    <property type="match status" value="1"/>
</dbReference>
<dbReference type="InterPro" id="IPR012318">
    <property type="entry name" value="HTH_CRP"/>
</dbReference>
<dbReference type="InterPro" id="IPR018490">
    <property type="entry name" value="cNMP-bd_dom_sf"/>
</dbReference>
<keyword evidence="8" id="KW-1185">Reference proteome</keyword>
<keyword evidence="4" id="KW-0535">Nitrogen fixation</keyword>
<dbReference type="OrthoDB" id="667966at2"/>
<dbReference type="InterPro" id="IPR000595">
    <property type="entry name" value="cNMP-bd_dom"/>
</dbReference>
<dbReference type="FunFam" id="1.10.10.10:FF:000028">
    <property type="entry name" value="Fumarate/nitrate reduction transcriptional regulator Fnr"/>
    <property type="match status" value="1"/>
</dbReference>
<evidence type="ECO:0000256" key="1">
    <source>
        <dbReference type="ARBA" id="ARBA00023015"/>
    </source>
</evidence>
<accession>A0A560L077</accession>
<comment type="caution">
    <text evidence="7">The sequence shown here is derived from an EMBL/GenBank/DDBJ whole genome shotgun (WGS) entry which is preliminary data.</text>
</comment>
<dbReference type="AlphaFoldDB" id="A0A560L077"/>
<dbReference type="SUPFAM" id="SSF46785">
    <property type="entry name" value="Winged helix' DNA-binding domain"/>
    <property type="match status" value="1"/>
</dbReference>
<sequence>MRIADPLQDSCAGAATRDCRHGLATNGCEDCKVRLFSVCAALEVPELEELDRISQAREVPARTTLFEQSTLAGSVFNVTDGVVRLYKSLPDGRRQIVGFALPGDFLGLALQDRYGVTAEAVTAVAVCRFARPAFLAYVDDKPHLLRRLHEFAGHELSLAQEQMLLLGRRTAEEKIAAFLLNMQARYARIGTVSVTVPLPMSRQDIADYLGLTIETVSRTLTRLAREKVVLIVPDGVRLLDLERLKLAGAS</sequence>
<dbReference type="EMBL" id="VITY01000017">
    <property type="protein sequence ID" value="TWB88931.1"/>
    <property type="molecule type" value="Genomic_DNA"/>
</dbReference>
<dbReference type="InterPro" id="IPR036390">
    <property type="entry name" value="WH_DNA-bd_sf"/>
</dbReference>
<dbReference type="Proteomes" id="UP000321304">
    <property type="component" value="Unassembled WGS sequence"/>
</dbReference>
<dbReference type="InterPro" id="IPR050397">
    <property type="entry name" value="Env_Response_Regulators"/>
</dbReference>
<name>A0A560L077_9BRAD</name>
<reference evidence="7 8" key="1">
    <citation type="submission" date="2019-06" db="EMBL/GenBank/DDBJ databases">
        <title>Genomic Encyclopedia of Type Strains, Phase IV (KMG-V): Genome sequencing to study the core and pangenomes of soil and plant-associated prokaryotes.</title>
        <authorList>
            <person name="Whitman W."/>
        </authorList>
    </citation>
    <scope>NUCLEOTIDE SEQUENCE [LARGE SCALE GENOMIC DNA]</scope>
    <source>
        <strain evidence="7 8">BR 10355</strain>
    </source>
</reference>
<dbReference type="PANTHER" id="PTHR24567">
    <property type="entry name" value="CRP FAMILY TRANSCRIPTIONAL REGULATORY PROTEIN"/>
    <property type="match status" value="1"/>
</dbReference>
<keyword evidence="2" id="KW-0238">DNA-binding</keyword>
<dbReference type="SMART" id="SM00419">
    <property type="entry name" value="HTH_CRP"/>
    <property type="match status" value="1"/>
</dbReference>
<protein>
    <submittedName>
        <fullName evidence="7">CRP/FNR family transcriptional regulator</fullName>
    </submittedName>
</protein>
<dbReference type="CDD" id="cd00038">
    <property type="entry name" value="CAP_ED"/>
    <property type="match status" value="1"/>
</dbReference>
<organism evidence="7 8">
    <name type="scientific">Bradyrhizobium macuxiense</name>
    <dbReference type="NCBI Taxonomy" id="1755647"/>
    <lineage>
        <taxon>Bacteria</taxon>
        <taxon>Pseudomonadati</taxon>
        <taxon>Pseudomonadota</taxon>
        <taxon>Alphaproteobacteria</taxon>
        <taxon>Hyphomicrobiales</taxon>
        <taxon>Nitrobacteraceae</taxon>
        <taxon>Bradyrhizobium</taxon>
    </lineage>
</organism>
<evidence type="ECO:0000313" key="8">
    <source>
        <dbReference type="Proteomes" id="UP000321304"/>
    </source>
</evidence>
<feature type="domain" description="Cyclic nucleotide-binding" evidence="5">
    <location>
        <begin position="38"/>
        <end position="107"/>
    </location>
</feature>
<dbReference type="InterPro" id="IPR036388">
    <property type="entry name" value="WH-like_DNA-bd_sf"/>
</dbReference>
<dbReference type="CDD" id="cd00092">
    <property type="entry name" value="HTH_CRP"/>
    <property type="match status" value="1"/>
</dbReference>
<dbReference type="Gene3D" id="2.60.120.10">
    <property type="entry name" value="Jelly Rolls"/>
    <property type="match status" value="1"/>
</dbReference>
<evidence type="ECO:0000259" key="5">
    <source>
        <dbReference type="PROSITE" id="PS50042"/>
    </source>
</evidence>
<evidence type="ECO:0000256" key="4">
    <source>
        <dbReference type="ARBA" id="ARBA00023231"/>
    </source>
</evidence>
<keyword evidence="3" id="KW-0804">Transcription</keyword>
<dbReference type="Pfam" id="PF13545">
    <property type="entry name" value="HTH_Crp_2"/>
    <property type="match status" value="1"/>
</dbReference>
<dbReference type="GO" id="GO:0005829">
    <property type="term" value="C:cytosol"/>
    <property type="evidence" value="ECO:0007669"/>
    <property type="project" value="TreeGrafter"/>
</dbReference>
<dbReference type="PANTHER" id="PTHR24567:SF75">
    <property type="entry name" value="FUMARATE AND NITRATE REDUCTION REGULATORY PROTEIN"/>
    <property type="match status" value="1"/>
</dbReference>
<keyword evidence="1" id="KW-0805">Transcription regulation</keyword>
<proteinExistence type="predicted"/>
<evidence type="ECO:0000256" key="2">
    <source>
        <dbReference type="ARBA" id="ARBA00023125"/>
    </source>
</evidence>
<dbReference type="PROSITE" id="PS50042">
    <property type="entry name" value="CNMP_BINDING_3"/>
    <property type="match status" value="1"/>
</dbReference>
<evidence type="ECO:0000256" key="3">
    <source>
        <dbReference type="ARBA" id="ARBA00023163"/>
    </source>
</evidence>
<gene>
    <name evidence="7" type="ORF">FBZ93_117114</name>
</gene>
<dbReference type="PROSITE" id="PS00042">
    <property type="entry name" value="HTH_CRP_1"/>
    <property type="match status" value="1"/>
</dbReference>
<dbReference type="InterPro" id="IPR018335">
    <property type="entry name" value="Tscrpt_reg_HTH_Crp-type_CS"/>
</dbReference>
<dbReference type="SMART" id="SM00100">
    <property type="entry name" value="cNMP"/>
    <property type="match status" value="1"/>
</dbReference>
<dbReference type="GO" id="GO:0003700">
    <property type="term" value="F:DNA-binding transcription factor activity"/>
    <property type="evidence" value="ECO:0007669"/>
    <property type="project" value="InterPro"/>
</dbReference>
<dbReference type="PROSITE" id="PS51063">
    <property type="entry name" value="HTH_CRP_2"/>
    <property type="match status" value="1"/>
</dbReference>
<dbReference type="RefSeq" id="WP_146991880.1">
    <property type="nucleotide sequence ID" value="NZ_VITY01000017.1"/>
</dbReference>
<dbReference type="PRINTS" id="PR00034">
    <property type="entry name" value="HTHCRP"/>
</dbReference>
<feature type="domain" description="HTH crp-type" evidence="6">
    <location>
        <begin position="169"/>
        <end position="242"/>
    </location>
</feature>
<dbReference type="Pfam" id="PF00027">
    <property type="entry name" value="cNMP_binding"/>
    <property type="match status" value="1"/>
</dbReference>